<dbReference type="GO" id="GO:0016020">
    <property type="term" value="C:membrane"/>
    <property type="evidence" value="ECO:0007669"/>
    <property type="project" value="UniProtKB-SubCell"/>
</dbReference>
<dbReference type="Pfam" id="PF10639">
    <property type="entry name" value="TMEM234"/>
    <property type="match status" value="1"/>
</dbReference>
<feature type="transmembrane region" description="Helical" evidence="5">
    <location>
        <begin position="7"/>
        <end position="28"/>
    </location>
</feature>
<keyword evidence="2 5" id="KW-0812">Transmembrane</keyword>
<sequence>MNWRFSIPFLVNQSASILFVMLVSRYPVSIVVPCVNALQFVFTAVVGYLIGSSFPTWFGPLVSDRKFRSRR</sequence>
<feature type="transmembrane region" description="Helical" evidence="5">
    <location>
        <begin position="40"/>
        <end position="62"/>
    </location>
</feature>
<keyword evidence="3 5" id="KW-1133">Transmembrane helix</keyword>
<evidence type="ECO:0000313" key="7">
    <source>
        <dbReference type="Proteomes" id="UP000271889"/>
    </source>
</evidence>
<proteinExistence type="predicted"/>
<reference evidence="6 7" key="1">
    <citation type="submission" date="2018-11" db="EMBL/GenBank/DDBJ databases">
        <authorList>
            <consortium name="Pathogen Informatics"/>
        </authorList>
    </citation>
    <scope>NUCLEOTIDE SEQUENCE [LARGE SCALE GENOMIC DNA]</scope>
</reference>
<dbReference type="Proteomes" id="UP000271889">
    <property type="component" value="Unassembled WGS sequence"/>
</dbReference>
<dbReference type="PANTHER" id="PTHR28668">
    <property type="entry name" value="TRANSMEMBRANE PROTEIN 234"/>
    <property type="match status" value="1"/>
</dbReference>
<dbReference type="InterPro" id="IPR018908">
    <property type="entry name" value="TMEM234"/>
</dbReference>
<evidence type="ECO:0000256" key="1">
    <source>
        <dbReference type="ARBA" id="ARBA00004141"/>
    </source>
</evidence>
<evidence type="ECO:0000256" key="3">
    <source>
        <dbReference type="ARBA" id="ARBA00022989"/>
    </source>
</evidence>
<organism evidence="6 7">
    <name type="scientific">Cylicostephanus goldi</name>
    <name type="common">Nematode worm</name>
    <dbReference type="NCBI Taxonomy" id="71465"/>
    <lineage>
        <taxon>Eukaryota</taxon>
        <taxon>Metazoa</taxon>
        <taxon>Ecdysozoa</taxon>
        <taxon>Nematoda</taxon>
        <taxon>Chromadorea</taxon>
        <taxon>Rhabditida</taxon>
        <taxon>Rhabditina</taxon>
        <taxon>Rhabditomorpha</taxon>
        <taxon>Strongyloidea</taxon>
        <taxon>Strongylidae</taxon>
        <taxon>Cylicostephanus</taxon>
    </lineage>
</organism>
<accession>A0A3P7QQU8</accession>
<evidence type="ECO:0000256" key="4">
    <source>
        <dbReference type="ARBA" id="ARBA00023136"/>
    </source>
</evidence>
<dbReference type="EMBL" id="UYRV01120492">
    <property type="protein sequence ID" value="VDN32329.1"/>
    <property type="molecule type" value="Genomic_DNA"/>
</dbReference>
<evidence type="ECO:0000313" key="6">
    <source>
        <dbReference type="EMBL" id="VDN32329.1"/>
    </source>
</evidence>
<comment type="subcellular location">
    <subcellularLocation>
        <location evidence="1">Membrane</location>
        <topology evidence="1">Multi-pass membrane protein</topology>
    </subcellularLocation>
</comment>
<dbReference type="PANTHER" id="PTHR28668:SF1">
    <property type="entry name" value="TRANSMEMBRANE PROTEIN 234"/>
    <property type="match status" value="1"/>
</dbReference>
<dbReference type="AlphaFoldDB" id="A0A3P7QQU8"/>
<keyword evidence="7" id="KW-1185">Reference proteome</keyword>
<keyword evidence="4 5" id="KW-0472">Membrane</keyword>
<protein>
    <submittedName>
        <fullName evidence="6">Uncharacterized protein</fullName>
    </submittedName>
</protein>
<evidence type="ECO:0000256" key="2">
    <source>
        <dbReference type="ARBA" id="ARBA00022692"/>
    </source>
</evidence>
<gene>
    <name evidence="6" type="ORF">CGOC_LOCUS12079</name>
</gene>
<evidence type="ECO:0000256" key="5">
    <source>
        <dbReference type="SAM" id="Phobius"/>
    </source>
</evidence>
<name>A0A3P7QQU8_CYLGO</name>
<dbReference type="OrthoDB" id="43458at2759"/>